<dbReference type="PROSITE" id="PS51192">
    <property type="entry name" value="HELICASE_ATP_BIND_1"/>
    <property type="match status" value="1"/>
</dbReference>
<dbReference type="EMBL" id="JABSTV010001255">
    <property type="protein sequence ID" value="KAH7936217.1"/>
    <property type="molecule type" value="Genomic_DNA"/>
</dbReference>
<gene>
    <name evidence="7" type="ORF">HPB52_020124</name>
</gene>
<comment type="caution">
    <text evidence="7">The sequence shown here is derived from an EMBL/GenBank/DDBJ whole genome shotgun (WGS) entry which is preliminary data.</text>
</comment>
<protein>
    <recommendedName>
        <fullName evidence="1">RNA helicase</fullName>
        <ecNumber evidence="1">3.6.4.13</ecNumber>
    </recommendedName>
</protein>
<keyword evidence="8" id="KW-1185">Reference proteome</keyword>
<dbReference type="SMART" id="SM00487">
    <property type="entry name" value="DEXDc"/>
    <property type="match status" value="1"/>
</dbReference>
<dbReference type="GO" id="GO:0005524">
    <property type="term" value="F:ATP binding"/>
    <property type="evidence" value="ECO:0007669"/>
    <property type="project" value="UniProtKB-KW"/>
</dbReference>
<dbReference type="GO" id="GO:0016787">
    <property type="term" value="F:hydrolase activity"/>
    <property type="evidence" value="ECO:0007669"/>
    <property type="project" value="UniProtKB-KW"/>
</dbReference>
<dbReference type="Proteomes" id="UP000821837">
    <property type="component" value="Unassembled WGS sequence"/>
</dbReference>
<dbReference type="Gene3D" id="3.40.50.300">
    <property type="entry name" value="P-loop containing nucleotide triphosphate hydrolases"/>
    <property type="match status" value="2"/>
</dbReference>
<dbReference type="InterPro" id="IPR011545">
    <property type="entry name" value="DEAD/DEAH_box_helicase_dom"/>
</dbReference>
<dbReference type="EC" id="3.6.4.13" evidence="1"/>
<dbReference type="PANTHER" id="PTHR47958">
    <property type="entry name" value="ATP-DEPENDENT RNA HELICASE DBP3"/>
    <property type="match status" value="1"/>
</dbReference>
<organism evidence="7 8">
    <name type="scientific">Rhipicephalus sanguineus</name>
    <name type="common">Brown dog tick</name>
    <name type="synonym">Ixodes sanguineus</name>
    <dbReference type="NCBI Taxonomy" id="34632"/>
    <lineage>
        <taxon>Eukaryota</taxon>
        <taxon>Metazoa</taxon>
        <taxon>Ecdysozoa</taxon>
        <taxon>Arthropoda</taxon>
        <taxon>Chelicerata</taxon>
        <taxon>Arachnida</taxon>
        <taxon>Acari</taxon>
        <taxon>Parasitiformes</taxon>
        <taxon>Ixodida</taxon>
        <taxon>Ixodoidea</taxon>
        <taxon>Ixodidae</taxon>
        <taxon>Rhipicephalinae</taxon>
        <taxon>Rhipicephalus</taxon>
        <taxon>Rhipicephalus</taxon>
    </lineage>
</organism>
<evidence type="ECO:0000259" key="6">
    <source>
        <dbReference type="PROSITE" id="PS51192"/>
    </source>
</evidence>
<keyword evidence="4" id="KW-0347">Helicase</keyword>
<dbReference type="InterPro" id="IPR001650">
    <property type="entry name" value="Helicase_C-like"/>
</dbReference>
<keyword evidence="3" id="KW-0378">Hydrolase</keyword>
<evidence type="ECO:0000256" key="5">
    <source>
        <dbReference type="ARBA" id="ARBA00022840"/>
    </source>
</evidence>
<evidence type="ECO:0000256" key="3">
    <source>
        <dbReference type="ARBA" id="ARBA00022801"/>
    </source>
</evidence>
<sequence length="287" mass="32685">MQAQCWPVALRGKDLVTFIYDVSEGKHLAYLVPTIIHILHQPAELRDYGPLVLVLTATREAALQVREIADELKVKAGIRTMYLLPGEPREPQLKELEEGAEIYFATPGRLVYFMKERKISLRRCSYLVLDGADLMMTMGFGKQLRIIAHNTRPDRQTLVWLSSRTMDAKQLIDELTSDYVTVSIGAATHEDPTRRVQHIVHVCEMVEKERELEALLNDVLTEEGDKAIVFVERKETVEGIVCSLSLQGWAAVSIHGTKTEQEREVALNTCGSAMRPYWWLPTWRLVL</sequence>
<dbReference type="GO" id="GO:0003724">
    <property type="term" value="F:RNA helicase activity"/>
    <property type="evidence" value="ECO:0007669"/>
    <property type="project" value="UniProtKB-EC"/>
</dbReference>
<evidence type="ECO:0000256" key="1">
    <source>
        <dbReference type="ARBA" id="ARBA00012552"/>
    </source>
</evidence>
<reference evidence="7" key="1">
    <citation type="journal article" date="2020" name="Cell">
        <title>Large-Scale Comparative Analyses of Tick Genomes Elucidate Their Genetic Diversity and Vector Capacities.</title>
        <authorList>
            <consortium name="Tick Genome and Microbiome Consortium (TIGMIC)"/>
            <person name="Jia N."/>
            <person name="Wang J."/>
            <person name="Shi W."/>
            <person name="Du L."/>
            <person name="Sun Y."/>
            <person name="Zhan W."/>
            <person name="Jiang J.F."/>
            <person name="Wang Q."/>
            <person name="Zhang B."/>
            <person name="Ji P."/>
            <person name="Bell-Sakyi L."/>
            <person name="Cui X.M."/>
            <person name="Yuan T.T."/>
            <person name="Jiang B.G."/>
            <person name="Yang W.F."/>
            <person name="Lam T.T."/>
            <person name="Chang Q.C."/>
            <person name="Ding S.J."/>
            <person name="Wang X.J."/>
            <person name="Zhu J.G."/>
            <person name="Ruan X.D."/>
            <person name="Zhao L."/>
            <person name="Wei J.T."/>
            <person name="Ye R.Z."/>
            <person name="Que T.C."/>
            <person name="Du C.H."/>
            <person name="Zhou Y.H."/>
            <person name="Cheng J.X."/>
            <person name="Dai P.F."/>
            <person name="Guo W.B."/>
            <person name="Han X.H."/>
            <person name="Huang E.J."/>
            <person name="Li L.F."/>
            <person name="Wei W."/>
            <person name="Gao Y.C."/>
            <person name="Liu J.Z."/>
            <person name="Shao H.Z."/>
            <person name="Wang X."/>
            <person name="Wang C.C."/>
            <person name="Yang T.C."/>
            <person name="Huo Q.B."/>
            <person name="Li W."/>
            <person name="Chen H.Y."/>
            <person name="Chen S.E."/>
            <person name="Zhou L.G."/>
            <person name="Ni X.B."/>
            <person name="Tian J.H."/>
            <person name="Sheng Y."/>
            <person name="Liu T."/>
            <person name="Pan Y.S."/>
            <person name="Xia L.Y."/>
            <person name="Li J."/>
            <person name="Zhao F."/>
            <person name="Cao W.C."/>
        </authorList>
    </citation>
    <scope>NUCLEOTIDE SEQUENCE</scope>
    <source>
        <strain evidence="7">Rsan-2018</strain>
    </source>
</reference>
<keyword evidence="2" id="KW-0547">Nucleotide-binding</keyword>
<evidence type="ECO:0000313" key="7">
    <source>
        <dbReference type="EMBL" id="KAH7936217.1"/>
    </source>
</evidence>
<dbReference type="Pfam" id="PF00270">
    <property type="entry name" value="DEAD"/>
    <property type="match status" value="1"/>
</dbReference>
<dbReference type="InterPro" id="IPR014001">
    <property type="entry name" value="Helicase_ATP-bd"/>
</dbReference>
<keyword evidence="5" id="KW-0067">ATP-binding</keyword>
<evidence type="ECO:0000256" key="4">
    <source>
        <dbReference type="ARBA" id="ARBA00022806"/>
    </source>
</evidence>
<reference evidence="7" key="2">
    <citation type="submission" date="2021-09" db="EMBL/GenBank/DDBJ databases">
        <authorList>
            <person name="Jia N."/>
            <person name="Wang J."/>
            <person name="Shi W."/>
            <person name="Du L."/>
            <person name="Sun Y."/>
            <person name="Zhan W."/>
            <person name="Jiang J."/>
            <person name="Wang Q."/>
            <person name="Zhang B."/>
            <person name="Ji P."/>
            <person name="Sakyi L.B."/>
            <person name="Cui X."/>
            <person name="Yuan T."/>
            <person name="Jiang B."/>
            <person name="Yang W."/>
            <person name="Lam T.T.-Y."/>
            <person name="Chang Q."/>
            <person name="Ding S."/>
            <person name="Wang X."/>
            <person name="Zhu J."/>
            <person name="Ruan X."/>
            <person name="Zhao L."/>
            <person name="Wei J."/>
            <person name="Que T."/>
            <person name="Du C."/>
            <person name="Cheng J."/>
            <person name="Dai P."/>
            <person name="Han X."/>
            <person name="Huang E."/>
            <person name="Gao Y."/>
            <person name="Liu J."/>
            <person name="Shao H."/>
            <person name="Ye R."/>
            <person name="Li L."/>
            <person name="Wei W."/>
            <person name="Wang X."/>
            <person name="Wang C."/>
            <person name="Huo Q."/>
            <person name="Li W."/>
            <person name="Guo W."/>
            <person name="Chen H."/>
            <person name="Chen S."/>
            <person name="Zhou L."/>
            <person name="Zhou L."/>
            <person name="Ni X."/>
            <person name="Tian J."/>
            <person name="Zhou Y."/>
            <person name="Sheng Y."/>
            <person name="Liu T."/>
            <person name="Pan Y."/>
            <person name="Xia L."/>
            <person name="Li J."/>
            <person name="Zhao F."/>
            <person name="Cao W."/>
        </authorList>
    </citation>
    <scope>NUCLEOTIDE SEQUENCE</scope>
    <source>
        <strain evidence="7">Rsan-2018</strain>
        <tissue evidence="7">Larvae</tissue>
    </source>
</reference>
<evidence type="ECO:0000256" key="2">
    <source>
        <dbReference type="ARBA" id="ARBA00022741"/>
    </source>
</evidence>
<dbReference type="Pfam" id="PF00271">
    <property type="entry name" value="Helicase_C"/>
    <property type="match status" value="1"/>
</dbReference>
<dbReference type="VEuPathDB" id="VectorBase:RSAN_055636"/>
<feature type="domain" description="Helicase ATP-binding" evidence="6">
    <location>
        <begin position="7"/>
        <end position="184"/>
    </location>
</feature>
<proteinExistence type="predicted"/>
<dbReference type="GO" id="GO:0003676">
    <property type="term" value="F:nucleic acid binding"/>
    <property type="evidence" value="ECO:0007669"/>
    <property type="project" value="InterPro"/>
</dbReference>
<accession>A0A9D4PDW3</accession>
<dbReference type="AlphaFoldDB" id="A0A9D4PDW3"/>
<evidence type="ECO:0000313" key="8">
    <source>
        <dbReference type="Proteomes" id="UP000821837"/>
    </source>
</evidence>
<dbReference type="InterPro" id="IPR027417">
    <property type="entry name" value="P-loop_NTPase"/>
</dbReference>
<name>A0A9D4PDW3_RHISA</name>
<dbReference type="SUPFAM" id="SSF52540">
    <property type="entry name" value="P-loop containing nucleoside triphosphate hydrolases"/>
    <property type="match status" value="2"/>
</dbReference>